<proteinExistence type="inferred from homology"/>
<evidence type="ECO:0000256" key="5">
    <source>
        <dbReference type="ARBA" id="ARBA00023136"/>
    </source>
</evidence>
<evidence type="ECO:0008006" key="12">
    <source>
        <dbReference type="Google" id="ProtNLM"/>
    </source>
</evidence>
<evidence type="ECO:0000256" key="2">
    <source>
        <dbReference type="ARBA" id="ARBA00022475"/>
    </source>
</evidence>
<evidence type="ECO:0000259" key="8">
    <source>
        <dbReference type="Pfam" id="PF02687"/>
    </source>
</evidence>
<reference evidence="10 11" key="1">
    <citation type="submission" date="2018-07" db="EMBL/GenBank/DDBJ databases">
        <title>Dyella tabacisoli L4-6T, whole genome shotgun sequence.</title>
        <authorList>
            <person name="Zhou X.-K."/>
            <person name="Li W.-J."/>
            <person name="Duan Y.-Q."/>
        </authorList>
    </citation>
    <scope>NUCLEOTIDE SEQUENCE [LARGE SCALE GENOMIC DNA]</scope>
    <source>
        <strain evidence="10 11">L4-6</strain>
    </source>
</reference>
<dbReference type="PANTHER" id="PTHR30572:SF4">
    <property type="entry name" value="ABC TRANSPORTER PERMEASE YTRF"/>
    <property type="match status" value="1"/>
</dbReference>
<gene>
    <name evidence="10" type="ORF">DVJ77_13865</name>
</gene>
<feature type="transmembrane region" description="Helical" evidence="7">
    <location>
        <begin position="373"/>
        <end position="401"/>
    </location>
</feature>
<keyword evidence="11" id="KW-1185">Reference proteome</keyword>
<name>A0A369ULI3_9GAMM</name>
<dbReference type="InterPro" id="IPR050250">
    <property type="entry name" value="Macrolide_Exporter_MacB"/>
</dbReference>
<dbReference type="Pfam" id="PF12704">
    <property type="entry name" value="MacB_PCD"/>
    <property type="match status" value="1"/>
</dbReference>
<keyword evidence="2" id="KW-1003">Cell membrane</keyword>
<keyword evidence="5 7" id="KW-0472">Membrane</keyword>
<dbReference type="RefSeq" id="WP_114846081.1">
    <property type="nucleotide sequence ID" value="NZ_JBHSPE010000020.1"/>
</dbReference>
<feature type="transmembrane region" description="Helical" evidence="7">
    <location>
        <begin position="280"/>
        <end position="307"/>
    </location>
</feature>
<feature type="domain" description="MacB-like periplasmic core" evidence="9">
    <location>
        <begin position="34"/>
        <end position="241"/>
    </location>
</feature>
<dbReference type="OrthoDB" id="9770036at2"/>
<dbReference type="AlphaFoldDB" id="A0A369ULI3"/>
<dbReference type="Proteomes" id="UP000253782">
    <property type="component" value="Unassembled WGS sequence"/>
</dbReference>
<feature type="domain" description="ABC3 transporter permease C-terminal" evidence="8">
    <location>
        <begin position="287"/>
        <end position="395"/>
    </location>
</feature>
<comment type="subcellular location">
    <subcellularLocation>
        <location evidence="1">Cell membrane</location>
        <topology evidence="1">Multi-pass membrane protein</topology>
    </subcellularLocation>
</comment>
<comment type="similarity">
    <text evidence="6">Belongs to the ABC-4 integral membrane protein family.</text>
</comment>
<dbReference type="InterPro" id="IPR025857">
    <property type="entry name" value="MacB_PCD"/>
</dbReference>
<evidence type="ECO:0000256" key="4">
    <source>
        <dbReference type="ARBA" id="ARBA00022989"/>
    </source>
</evidence>
<feature type="transmembrane region" description="Helical" evidence="7">
    <location>
        <begin position="327"/>
        <end position="353"/>
    </location>
</feature>
<dbReference type="GO" id="GO:0022857">
    <property type="term" value="F:transmembrane transporter activity"/>
    <property type="evidence" value="ECO:0007669"/>
    <property type="project" value="TreeGrafter"/>
</dbReference>
<evidence type="ECO:0000256" key="1">
    <source>
        <dbReference type="ARBA" id="ARBA00004651"/>
    </source>
</evidence>
<sequence length="405" mass="43890">MEIIPILSSLRKHRIPSLLIVLEIALACAVLCNAMFMISQRIDDLRLSNGMDESGVSVITVEGTAPDQAANAIPRDLAALRAIPGVQAVALTNSLPLTDNAWENGFSPRPGEQHPVNTSAYFLTQSGDRTLGLKLLRGRLFSDDEYANGKLSSNFTAVGHVVVITQSYAARMWPALDALGQTLYSASGDSYQVVGIVADVIAPSLNINTGNRNGAYWCAFFPMAPVDGLNNFVVRSAPGDRDRIIREATQALATMEPAAVVKGRTFTAIRDAYFAGISNMIWMLSLVCAVMLVVTAFGIVGLSSFWVRQRRRQIGVRRALGACRMQILGYFQTENFLLTTIGVLVGMGLAYAANNYLFEHYEMSRMPWFYLPASAVAMWVLGQLSVLGPAISASSVAPIVAMRSN</sequence>
<evidence type="ECO:0000256" key="6">
    <source>
        <dbReference type="ARBA" id="ARBA00038076"/>
    </source>
</evidence>
<evidence type="ECO:0000256" key="7">
    <source>
        <dbReference type="SAM" id="Phobius"/>
    </source>
</evidence>
<evidence type="ECO:0000256" key="3">
    <source>
        <dbReference type="ARBA" id="ARBA00022692"/>
    </source>
</evidence>
<dbReference type="EMBL" id="QQAH01000011">
    <property type="protein sequence ID" value="RDD81367.1"/>
    <property type="molecule type" value="Genomic_DNA"/>
</dbReference>
<feature type="transmembrane region" description="Helical" evidence="7">
    <location>
        <begin position="18"/>
        <end position="38"/>
    </location>
</feature>
<evidence type="ECO:0000313" key="11">
    <source>
        <dbReference type="Proteomes" id="UP000253782"/>
    </source>
</evidence>
<dbReference type="GO" id="GO:0005886">
    <property type="term" value="C:plasma membrane"/>
    <property type="evidence" value="ECO:0007669"/>
    <property type="project" value="UniProtKB-SubCell"/>
</dbReference>
<organism evidence="10 11">
    <name type="scientific">Dyella tabacisoli</name>
    <dbReference type="NCBI Taxonomy" id="2282381"/>
    <lineage>
        <taxon>Bacteria</taxon>
        <taxon>Pseudomonadati</taxon>
        <taxon>Pseudomonadota</taxon>
        <taxon>Gammaproteobacteria</taxon>
        <taxon>Lysobacterales</taxon>
        <taxon>Rhodanobacteraceae</taxon>
        <taxon>Dyella</taxon>
    </lineage>
</organism>
<dbReference type="PANTHER" id="PTHR30572">
    <property type="entry name" value="MEMBRANE COMPONENT OF TRANSPORTER-RELATED"/>
    <property type="match status" value="1"/>
</dbReference>
<accession>A0A369ULI3</accession>
<dbReference type="InterPro" id="IPR003838">
    <property type="entry name" value="ABC3_permease_C"/>
</dbReference>
<keyword evidence="3 7" id="KW-0812">Transmembrane</keyword>
<protein>
    <recommendedName>
        <fullName evidence="12">ABC transporter permease</fullName>
    </recommendedName>
</protein>
<evidence type="ECO:0000259" key="9">
    <source>
        <dbReference type="Pfam" id="PF12704"/>
    </source>
</evidence>
<comment type="caution">
    <text evidence="10">The sequence shown here is derived from an EMBL/GenBank/DDBJ whole genome shotgun (WGS) entry which is preliminary data.</text>
</comment>
<dbReference type="Pfam" id="PF02687">
    <property type="entry name" value="FtsX"/>
    <property type="match status" value="1"/>
</dbReference>
<keyword evidence="4 7" id="KW-1133">Transmembrane helix</keyword>
<evidence type="ECO:0000313" key="10">
    <source>
        <dbReference type="EMBL" id="RDD81367.1"/>
    </source>
</evidence>